<feature type="non-terminal residue" evidence="2">
    <location>
        <position position="321"/>
    </location>
</feature>
<reference evidence="2" key="1">
    <citation type="submission" date="2018-06" db="EMBL/GenBank/DDBJ databases">
        <authorList>
            <person name="Zhirakovskaya E."/>
        </authorList>
    </citation>
    <scope>NUCLEOTIDE SEQUENCE</scope>
</reference>
<evidence type="ECO:0000313" key="2">
    <source>
        <dbReference type="EMBL" id="VAV94190.1"/>
    </source>
</evidence>
<name>A0A3B0RLU8_9ZZZZ</name>
<sequence>MALSADTCERLAFLASSALVISVTGAVGPAVLLAAGAGLAGSAFLDWRKRIKAADPKTEKAIAKVQKKVLANSIYADTNQQDSKNAAIIKQADKLLGKHIAECWPEPNKIAKLSGQDGGFPESVAKYVVEQISCRGETDGVFDKSHANFQEVAYKFAIDTVTAAMTAALDDENYFKTLEPHILMEGLRLSGQAVTAITALQTDFSTWKTTLELLQNEILETLNRIEATGEDTNALVQQILAQMQQQSGITPDAQAEADIAKTIAGLLTAGDGARGRAGEKLAAGDISGASGELKQLAAQQEDAVADAAKTWLDIGNIAYLN</sequence>
<protein>
    <submittedName>
        <fullName evidence="2">Uncharacterized protein</fullName>
    </submittedName>
</protein>
<keyword evidence="1" id="KW-1133">Transmembrane helix</keyword>
<accession>A0A3B0RLU8</accession>
<dbReference type="EMBL" id="UOEE01000178">
    <property type="protein sequence ID" value="VAV94190.1"/>
    <property type="molecule type" value="Genomic_DNA"/>
</dbReference>
<proteinExistence type="predicted"/>
<keyword evidence="1" id="KW-0472">Membrane</keyword>
<evidence type="ECO:0000256" key="1">
    <source>
        <dbReference type="SAM" id="Phobius"/>
    </source>
</evidence>
<organism evidence="2">
    <name type="scientific">hydrothermal vent metagenome</name>
    <dbReference type="NCBI Taxonomy" id="652676"/>
    <lineage>
        <taxon>unclassified sequences</taxon>
        <taxon>metagenomes</taxon>
        <taxon>ecological metagenomes</taxon>
    </lineage>
</organism>
<feature type="transmembrane region" description="Helical" evidence="1">
    <location>
        <begin position="12"/>
        <end position="45"/>
    </location>
</feature>
<gene>
    <name evidence="2" type="ORF">MNBD_ALPHA06-2298</name>
</gene>
<dbReference type="AlphaFoldDB" id="A0A3B0RLU8"/>
<keyword evidence="1" id="KW-0812">Transmembrane</keyword>